<dbReference type="AlphaFoldDB" id="A0A7S4QW35"/>
<accession>A0A7S4QW35</accession>
<reference evidence="1" key="1">
    <citation type="submission" date="2021-01" db="EMBL/GenBank/DDBJ databases">
        <authorList>
            <person name="Corre E."/>
            <person name="Pelletier E."/>
            <person name="Niang G."/>
            <person name="Scheremetjew M."/>
            <person name="Finn R."/>
            <person name="Kale V."/>
            <person name="Holt S."/>
            <person name="Cochrane G."/>
            <person name="Meng A."/>
            <person name="Brown T."/>
            <person name="Cohen L."/>
        </authorList>
    </citation>
    <scope>NUCLEOTIDE SEQUENCE</scope>
    <source>
        <strain evidence="1">CCMP3105</strain>
    </source>
</reference>
<proteinExistence type="predicted"/>
<gene>
    <name evidence="1" type="ORF">AMON00008_LOCUS26532</name>
</gene>
<evidence type="ECO:0000313" key="1">
    <source>
        <dbReference type="EMBL" id="CAE4595737.1"/>
    </source>
</evidence>
<name>A0A7S4QW35_9DINO</name>
<organism evidence="1">
    <name type="scientific">Alexandrium monilatum</name>
    <dbReference type="NCBI Taxonomy" id="311494"/>
    <lineage>
        <taxon>Eukaryota</taxon>
        <taxon>Sar</taxon>
        <taxon>Alveolata</taxon>
        <taxon>Dinophyceae</taxon>
        <taxon>Gonyaulacales</taxon>
        <taxon>Pyrocystaceae</taxon>
        <taxon>Alexandrium</taxon>
    </lineage>
</organism>
<protein>
    <submittedName>
        <fullName evidence="1">Uncharacterized protein</fullName>
    </submittedName>
</protein>
<dbReference type="EMBL" id="HBNR01038398">
    <property type="protein sequence ID" value="CAE4595737.1"/>
    <property type="molecule type" value="Transcribed_RNA"/>
</dbReference>
<sequence>MGFWGPPPGSWTQARGILWMRASMAPRRGRYVGRSALPSSLRLLGTLATVVPTWWLASAADADPCQCLKWSEVYASGKAVCGEFAEMRIQVRPRVNLTLQEIYGLSQYPGAMGYYKEKCEQWLAHMDEPYCISVDGHAYSGWLHDSTPFDAAAWCYVSRECKNLNGGQPISDKTWFDGKAVKRHVSAKLCKSGEDRLLREASVEELRVLVRRLRAAHPDRTHMVSLGYVSLEAYKALSSEFSWAAIRPLWKSQDIGRFPGPLADAVQRKEPMIVYTDPAAHDHYKLVVGHDIYSLIEEEETRFFGLWKTGKLTCPDTVHCLRKIERDEL</sequence>